<protein>
    <submittedName>
        <fullName evidence="1">Uncharacterized protein</fullName>
    </submittedName>
</protein>
<name>A0AAV0VIB2_9HEMI</name>
<gene>
    <name evidence="1" type="ORF">MEUPH1_LOCUS573</name>
</gene>
<accession>A0AAV0VIB2</accession>
<dbReference type="AlphaFoldDB" id="A0AAV0VIB2"/>
<evidence type="ECO:0000313" key="2">
    <source>
        <dbReference type="Proteomes" id="UP001160148"/>
    </source>
</evidence>
<dbReference type="EMBL" id="CARXXK010000001">
    <property type="protein sequence ID" value="CAI6343285.1"/>
    <property type="molecule type" value="Genomic_DNA"/>
</dbReference>
<proteinExistence type="predicted"/>
<dbReference type="Proteomes" id="UP001160148">
    <property type="component" value="Unassembled WGS sequence"/>
</dbReference>
<sequence>MKMFCGNTSIYKTKGEKKWMYVRRNRRGRIFQVEKLGAILFHQLNHNLFIDDIFNIRQKIDQGIRMVRGQYTEDVDFASGLITRDPM</sequence>
<keyword evidence="2" id="KW-1185">Reference proteome</keyword>
<organism evidence="1 2">
    <name type="scientific">Macrosiphum euphorbiae</name>
    <name type="common">potato aphid</name>
    <dbReference type="NCBI Taxonomy" id="13131"/>
    <lineage>
        <taxon>Eukaryota</taxon>
        <taxon>Metazoa</taxon>
        <taxon>Ecdysozoa</taxon>
        <taxon>Arthropoda</taxon>
        <taxon>Hexapoda</taxon>
        <taxon>Insecta</taxon>
        <taxon>Pterygota</taxon>
        <taxon>Neoptera</taxon>
        <taxon>Paraneoptera</taxon>
        <taxon>Hemiptera</taxon>
        <taxon>Sternorrhyncha</taxon>
        <taxon>Aphidomorpha</taxon>
        <taxon>Aphidoidea</taxon>
        <taxon>Aphididae</taxon>
        <taxon>Macrosiphini</taxon>
        <taxon>Macrosiphum</taxon>
    </lineage>
</organism>
<reference evidence="1 2" key="1">
    <citation type="submission" date="2023-01" db="EMBL/GenBank/DDBJ databases">
        <authorList>
            <person name="Whitehead M."/>
        </authorList>
    </citation>
    <scope>NUCLEOTIDE SEQUENCE [LARGE SCALE GENOMIC DNA]</scope>
</reference>
<evidence type="ECO:0000313" key="1">
    <source>
        <dbReference type="EMBL" id="CAI6343285.1"/>
    </source>
</evidence>
<comment type="caution">
    <text evidence="1">The sequence shown here is derived from an EMBL/GenBank/DDBJ whole genome shotgun (WGS) entry which is preliminary data.</text>
</comment>